<dbReference type="Pfam" id="PF23209">
    <property type="entry name" value="IDM1_C"/>
    <property type="match status" value="1"/>
</dbReference>
<dbReference type="Gene3D" id="3.30.40.10">
    <property type="entry name" value="Zinc/RING finger domain, C3HC4 (zinc finger)"/>
    <property type="match status" value="1"/>
</dbReference>
<dbReference type="InterPro" id="IPR056511">
    <property type="entry name" value="IDM1_C"/>
</dbReference>
<dbReference type="Proteomes" id="UP001177003">
    <property type="component" value="Chromosome 7"/>
</dbReference>
<accession>A0AA35ZKV1</accession>
<dbReference type="Pfam" id="PF00628">
    <property type="entry name" value="PHD"/>
    <property type="match status" value="1"/>
</dbReference>
<dbReference type="GO" id="GO:0003714">
    <property type="term" value="F:transcription corepressor activity"/>
    <property type="evidence" value="ECO:0007669"/>
    <property type="project" value="InterPro"/>
</dbReference>
<dbReference type="PANTHER" id="PTHR46309">
    <property type="entry name" value="PHD FINGER PROTEIN 12"/>
    <property type="match status" value="1"/>
</dbReference>
<keyword evidence="3 6" id="KW-0863">Zinc-finger</keyword>
<dbReference type="GO" id="GO:0005634">
    <property type="term" value="C:nucleus"/>
    <property type="evidence" value="ECO:0007669"/>
    <property type="project" value="UniProtKB-SubCell"/>
</dbReference>
<gene>
    <name evidence="9" type="ORF">LSALG_LOCUS32998</name>
</gene>
<feature type="region of interest" description="Disordered" evidence="7">
    <location>
        <begin position="406"/>
        <end position="425"/>
    </location>
</feature>
<sequence>MLDEMKDVRESEHSGAVVKIESSYERLIVKNKAAFDLGVIGFSDSSPRKMFNSNKDRKRSRVVLSDSESDELPDPPLPRKVHKFRNTSDAYRSGLVENKDLQTEKKVNNRLDDESDEVDERRMRMDVNNDRLYRQNGDQKESASGSGRMIIHRKRDLDSENNGAKGAKSSEYAMDNDELGLSVSIKNEEEEEDLEESVRLQGKNGVLMENKHKQVGLSHRGNSQNLDGKRLSLSHNIHGQLESRKKRTVMQSKSNAPKNNKESKIKRPNFTEKQLLREKIKTMLLGAGWTIDYRPRRTRDYLDSVYISPSGTAYWSITKAYDALKKEEKEKEKENSVAKGDFTPLPNEILNKLTRQTQKKIERELEKSRRHEDNIRKPKRVKKSTQFRSIDQNKEKLDCYLKEASEDSSGYSSDDSPHKETPQKDAVHVHTNPHNLHENKSRIIGRRTLVVRGSENGLDSEKNDFIPYSGKRNLISWLIDSGMVSVGEKVEYKNLRRTRVMQEGWITEDGIHCGCCSKLVTVLRFELHAGSKLGQPLKNIFIQSGKSLMECQIDGWNKQKESERKGFHVVDVEGDDPDDDTCGLCGDGGDLICCDGCPSTFHLSCLDMQMLPEGDWHCPNCACKYCNKDSGRTGSSSSLLTCRLCEKKYHKSCSGEMDMFCFCGRKCQELYTRLQKLLWMKHELDSGFSWSLIHQSDLLPDMSSLYFYQRAECISKIAIALLVMDECFLPIVDRRSGINLIHNVVYNCGSNISRLNYSGFFTAVLERGDEMICAASIRIHGTQLAEMPFIGTRDIYRRQGMCRRLLHAIESALTSLKVEKLIIPAIEEHMDTWTNAFGFKPLEESCKQEMKSFNMMVFPGTDMLQKQLIKKRTVETNMTSKKDSIPLKNILRTKRPVSFFNGGVGKKGVEVEDYNKGKKSELNNTSIRNGDSEPDSNVVKGGNKTGSKVEITDLRNGNETAPGITDSDSNVIICEPQLQVTEKDSVSNSVVLRNGNVTDTPLESDLQFLGKESGCVSMAKENDAKDGRDATNGNV</sequence>
<dbReference type="PANTHER" id="PTHR46309:SF25">
    <property type="entry name" value="ACYL-COA N-ACYLTRANSFERASE WITH RING_FYVE_PHD-TYPE ZINC FINGER PROTEIN-RELATED"/>
    <property type="match status" value="1"/>
</dbReference>
<dbReference type="InterPro" id="IPR016181">
    <property type="entry name" value="Acyl_CoA_acyltransferase"/>
</dbReference>
<name>A0AA35ZKV1_LACSI</name>
<keyword evidence="5" id="KW-0539">Nucleus</keyword>
<organism evidence="9 10">
    <name type="scientific">Lactuca saligna</name>
    <name type="common">Willowleaf lettuce</name>
    <dbReference type="NCBI Taxonomy" id="75948"/>
    <lineage>
        <taxon>Eukaryota</taxon>
        <taxon>Viridiplantae</taxon>
        <taxon>Streptophyta</taxon>
        <taxon>Embryophyta</taxon>
        <taxon>Tracheophyta</taxon>
        <taxon>Spermatophyta</taxon>
        <taxon>Magnoliopsida</taxon>
        <taxon>eudicotyledons</taxon>
        <taxon>Gunneridae</taxon>
        <taxon>Pentapetalae</taxon>
        <taxon>asterids</taxon>
        <taxon>campanulids</taxon>
        <taxon>Asterales</taxon>
        <taxon>Asteraceae</taxon>
        <taxon>Cichorioideae</taxon>
        <taxon>Cichorieae</taxon>
        <taxon>Lactucinae</taxon>
        <taxon>Lactuca</taxon>
    </lineage>
</organism>
<dbReference type="Pfam" id="PF16135">
    <property type="entry name" value="TDBD"/>
    <property type="match status" value="1"/>
</dbReference>
<evidence type="ECO:0000313" key="10">
    <source>
        <dbReference type="Proteomes" id="UP001177003"/>
    </source>
</evidence>
<comment type="subcellular location">
    <subcellularLocation>
        <location evidence="1">Nucleus</location>
    </subcellularLocation>
</comment>
<dbReference type="GO" id="GO:0006357">
    <property type="term" value="P:regulation of transcription by RNA polymerase II"/>
    <property type="evidence" value="ECO:0007669"/>
    <property type="project" value="TreeGrafter"/>
</dbReference>
<keyword evidence="2" id="KW-0479">Metal-binding</keyword>
<evidence type="ECO:0000313" key="9">
    <source>
        <dbReference type="EMBL" id="CAI9294004.1"/>
    </source>
</evidence>
<proteinExistence type="predicted"/>
<dbReference type="InterPro" id="IPR054292">
    <property type="entry name" value="DUF7028"/>
</dbReference>
<feature type="compositionally biased region" description="Polar residues" evidence="7">
    <location>
        <begin position="249"/>
        <end position="258"/>
    </location>
</feature>
<evidence type="ECO:0000256" key="1">
    <source>
        <dbReference type="ARBA" id="ARBA00004123"/>
    </source>
</evidence>
<feature type="region of interest" description="Disordered" evidence="7">
    <location>
        <begin position="43"/>
        <end position="94"/>
    </location>
</feature>
<evidence type="ECO:0000256" key="2">
    <source>
        <dbReference type="ARBA" id="ARBA00022723"/>
    </source>
</evidence>
<feature type="domain" description="PHD-type" evidence="8">
    <location>
        <begin position="579"/>
        <end position="624"/>
    </location>
</feature>
<feature type="region of interest" description="Disordered" evidence="7">
    <location>
        <begin position="330"/>
        <end position="388"/>
    </location>
</feature>
<dbReference type="Pfam" id="PF22970">
    <property type="entry name" value="DUF7028"/>
    <property type="match status" value="1"/>
</dbReference>
<evidence type="ECO:0000256" key="3">
    <source>
        <dbReference type="ARBA" id="ARBA00022771"/>
    </source>
</evidence>
<keyword evidence="10" id="KW-1185">Reference proteome</keyword>
<evidence type="ECO:0000256" key="7">
    <source>
        <dbReference type="SAM" id="MobiDB-lite"/>
    </source>
</evidence>
<dbReference type="AlphaFoldDB" id="A0AA35ZKV1"/>
<dbReference type="CDD" id="cd15532">
    <property type="entry name" value="PHD2_CHD_II"/>
    <property type="match status" value="1"/>
</dbReference>
<feature type="region of interest" description="Disordered" evidence="7">
    <location>
        <begin position="241"/>
        <end position="263"/>
    </location>
</feature>
<evidence type="ECO:0000256" key="6">
    <source>
        <dbReference type="PROSITE-ProRule" id="PRU00146"/>
    </source>
</evidence>
<dbReference type="GO" id="GO:0008270">
    <property type="term" value="F:zinc ion binding"/>
    <property type="evidence" value="ECO:0007669"/>
    <property type="project" value="UniProtKB-KW"/>
</dbReference>
<keyword evidence="4" id="KW-0862">Zinc</keyword>
<dbReference type="PROSITE" id="PS50016">
    <property type="entry name" value="ZF_PHD_2"/>
    <property type="match status" value="1"/>
</dbReference>
<feature type="region of interest" description="Disordered" evidence="7">
    <location>
        <begin position="915"/>
        <end position="945"/>
    </location>
</feature>
<protein>
    <recommendedName>
        <fullName evidence="8">PHD-type domain-containing protein</fullName>
    </recommendedName>
</protein>
<dbReference type="SUPFAM" id="SSF55729">
    <property type="entry name" value="Acyl-CoA N-acyltransferases (Nat)"/>
    <property type="match status" value="1"/>
</dbReference>
<dbReference type="InterPro" id="IPR013083">
    <property type="entry name" value="Znf_RING/FYVE/PHD"/>
</dbReference>
<dbReference type="InterPro" id="IPR011011">
    <property type="entry name" value="Znf_FYVE_PHD"/>
</dbReference>
<dbReference type="EMBL" id="OX465083">
    <property type="protein sequence ID" value="CAI9294004.1"/>
    <property type="molecule type" value="Genomic_DNA"/>
</dbReference>
<dbReference type="SMART" id="SM00249">
    <property type="entry name" value="PHD"/>
    <property type="match status" value="1"/>
</dbReference>
<feature type="compositionally biased region" description="Basic and acidic residues" evidence="7">
    <location>
        <begin position="359"/>
        <end position="376"/>
    </location>
</feature>
<reference evidence="9" key="1">
    <citation type="submission" date="2023-04" db="EMBL/GenBank/DDBJ databases">
        <authorList>
            <person name="Vijverberg K."/>
            <person name="Xiong W."/>
            <person name="Schranz E."/>
        </authorList>
    </citation>
    <scope>NUCLEOTIDE SEQUENCE</scope>
</reference>
<dbReference type="InterPro" id="IPR019787">
    <property type="entry name" value="Znf_PHD-finger"/>
</dbReference>
<evidence type="ECO:0000256" key="4">
    <source>
        <dbReference type="ARBA" id="ARBA00022833"/>
    </source>
</evidence>
<evidence type="ECO:0000259" key="8">
    <source>
        <dbReference type="PROSITE" id="PS50016"/>
    </source>
</evidence>
<dbReference type="InterPro" id="IPR032308">
    <property type="entry name" value="TDBD"/>
</dbReference>
<evidence type="ECO:0000256" key="5">
    <source>
        <dbReference type="ARBA" id="ARBA00023242"/>
    </source>
</evidence>
<dbReference type="SUPFAM" id="SSF57903">
    <property type="entry name" value="FYVE/PHD zinc finger"/>
    <property type="match status" value="1"/>
</dbReference>
<dbReference type="InterPro" id="IPR001965">
    <property type="entry name" value="Znf_PHD"/>
</dbReference>
<dbReference type="InterPro" id="IPR042163">
    <property type="entry name" value="PHF12"/>
</dbReference>
<feature type="compositionally biased region" description="Basic and acidic residues" evidence="7">
    <location>
        <begin position="415"/>
        <end position="425"/>
    </location>
</feature>